<protein>
    <submittedName>
        <fullName evidence="1">Uncharacterized protein</fullName>
    </submittedName>
</protein>
<dbReference type="EMBL" id="JAJFBX010000024">
    <property type="protein sequence ID" value="MCC2748056.1"/>
    <property type="molecule type" value="Genomic_DNA"/>
</dbReference>
<evidence type="ECO:0000313" key="2">
    <source>
        <dbReference type="Proteomes" id="UP001197847"/>
    </source>
</evidence>
<name>A0AAW4WV39_9FIRM</name>
<reference evidence="1" key="1">
    <citation type="submission" date="2021-10" db="EMBL/GenBank/DDBJ databases">
        <title>Collection of gut derived symbiotic bacterial strains cultured from healthy donors.</title>
        <authorList>
            <person name="Lin H."/>
            <person name="Littmann E."/>
            <person name="Claire K."/>
            <person name="Pamer E."/>
        </authorList>
    </citation>
    <scope>NUCLEOTIDE SEQUENCE</scope>
    <source>
        <strain evidence="1">MSK.22.92</strain>
    </source>
</reference>
<dbReference type="RefSeq" id="WP_173849216.1">
    <property type="nucleotide sequence ID" value="NZ_JAAISB010000015.1"/>
</dbReference>
<organism evidence="1 2">
    <name type="scientific">Agathobacter rectalis</name>
    <dbReference type="NCBI Taxonomy" id="39491"/>
    <lineage>
        <taxon>Bacteria</taxon>
        <taxon>Bacillati</taxon>
        <taxon>Bacillota</taxon>
        <taxon>Clostridia</taxon>
        <taxon>Lachnospirales</taxon>
        <taxon>Lachnospiraceae</taxon>
        <taxon>Agathobacter</taxon>
    </lineage>
</organism>
<evidence type="ECO:0000313" key="1">
    <source>
        <dbReference type="EMBL" id="MCC2748056.1"/>
    </source>
</evidence>
<dbReference type="Proteomes" id="UP001197847">
    <property type="component" value="Unassembled WGS sequence"/>
</dbReference>
<dbReference type="SUPFAM" id="SSF53649">
    <property type="entry name" value="Alkaline phosphatase-like"/>
    <property type="match status" value="1"/>
</dbReference>
<sequence length="173" mass="20143">MTTYESGLDTLGHMMFHNTIDGELPQSVPTLTEYIKEKGYFTSKFDGDWRCIYSYGFARGCDQYVYQIQSMGARAEHEIINAIEHIETFKDTDQYLWMTVGDLHDIADGFDLSLAVQKNLTLDELEYEDVGKTSVKQNYSCGKSQRYKKTIQYFDMLFGFYITTSKRIIKMMK</sequence>
<dbReference type="AlphaFoldDB" id="A0AAW4WV39"/>
<accession>A0AAW4WV39</accession>
<dbReference type="Gene3D" id="3.40.720.10">
    <property type="entry name" value="Alkaline Phosphatase, subunit A"/>
    <property type="match status" value="1"/>
</dbReference>
<dbReference type="InterPro" id="IPR017850">
    <property type="entry name" value="Alkaline_phosphatase_core_sf"/>
</dbReference>
<proteinExistence type="predicted"/>
<comment type="caution">
    <text evidence="1">The sequence shown here is derived from an EMBL/GenBank/DDBJ whole genome shotgun (WGS) entry which is preliminary data.</text>
</comment>
<gene>
    <name evidence="1" type="ORF">LK487_13640</name>
</gene>